<evidence type="ECO:0000256" key="1">
    <source>
        <dbReference type="SAM" id="Phobius"/>
    </source>
</evidence>
<feature type="transmembrane region" description="Helical" evidence="1">
    <location>
        <begin position="109"/>
        <end position="128"/>
    </location>
</feature>
<evidence type="ECO:0000313" key="3">
    <source>
        <dbReference type="Proteomes" id="UP000518266"/>
    </source>
</evidence>
<keyword evidence="1" id="KW-0812">Transmembrane</keyword>
<accession>A0A7J5ZC35</accession>
<sequence>MEVVAVSPALAKGGYFWTYKSVRAYCNSCTFFSQQGRGDISLSISLTASSAVFLPFVILSSSPLPSLGFISSLQSPVSLSLSLRLWLPLSLPLPVVFNCHAYSSMLCSSSFSSLPFLFLLHVLLLLFFKLDDGHLSPPSGLPNDRRTPSHLPFKTPPPPRHVPCQSAFFFLHCCFCWFK</sequence>
<name>A0A7J5ZC35_DISMA</name>
<keyword evidence="1" id="KW-0472">Membrane</keyword>
<dbReference type="Proteomes" id="UP000518266">
    <property type="component" value="Unassembled WGS sequence"/>
</dbReference>
<evidence type="ECO:0000313" key="2">
    <source>
        <dbReference type="EMBL" id="KAF3857908.1"/>
    </source>
</evidence>
<gene>
    <name evidence="2" type="ORF">F7725_011109</name>
</gene>
<dbReference type="EMBL" id="JAAKFY010000004">
    <property type="protein sequence ID" value="KAF3857908.1"/>
    <property type="molecule type" value="Genomic_DNA"/>
</dbReference>
<comment type="caution">
    <text evidence="2">The sequence shown here is derived from an EMBL/GenBank/DDBJ whole genome shotgun (WGS) entry which is preliminary data.</text>
</comment>
<keyword evidence="1" id="KW-1133">Transmembrane helix</keyword>
<proteinExistence type="predicted"/>
<reference evidence="2 3" key="1">
    <citation type="submission" date="2020-03" db="EMBL/GenBank/DDBJ databases">
        <title>Dissostichus mawsoni Genome sequencing and assembly.</title>
        <authorList>
            <person name="Park H."/>
        </authorList>
    </citation>
    <scope>NUCLEOTIDE SEQUENCE [LARGE SCALE GENOMIC DNA]</scope>
    <source>
        <strain evidence="2">DM0001</strain>
        <tissue evidence="2">Muscle</tissue>
    </source>
</reference>
<organism evidence="2 3">
    <name type="scientific">Dissostichus mawsoni</name>
    <name type="common">Antarctic cod</name>
    <dbReference type="NCBI Taxonomy" id="36200"/>
    <lineage>
        <taxon>Eukaryota</taxon>
        <taxon>Metazoa</taxon>
        <taxon>Chordata</taxon>
        <taxon>Craniata</taxon>
        <taxon>Vertebrata</taxon>
        <taxon>Euteleostomi</taxon>
        <taxon>Actinopterygii</taxon>
        <taxon>Neopterygii</taxon>
        <taxon>Teleostei</taxon>
        <taxon>Neoteleostei</taxon>
        <taxon>Acanthomorphata</taxon>
        <taxon>Eupercaria</taxon>
        <taxon>Perciformes</taxon>
        <taxon>Notothenioidei</taxon>
        <taxon>Nototheniidae</taxon>
        <taxon>Dissostichus</taxon>
    </lineage>
</organism>
<feature type="non-terminal residue" evidence="2">
    <location>
        <position position="179"/>
    </location>
</feature>
<keyword evidence="3" id="KW-1185">Reference proteome</keyword>
<dbReference type="AlphaFoldDB" id="A0A7J5ZC35"/>
<feature type="transmembrane region" description="Helical" evidence="1">
    <location>
        <begin position="85"/>
        <end position="103"/>
    </location>
</feature>
<protein>
    <submittedName>
        <fullName evidence="2">Uncharacterized protein</fullName>
    </submittedName>
</protein>